<dbReference type="InterPro" id="IPR036890">
    <property type="entry name" value="HATPase_C_sf"/>
</dbReference>
<dbReference type="GO" id="GO:0005886">
    <property type="term" value="C:plasma membrane"/>
    <property type="evidence" value="ECO:0007669"/>
    <property type="project" value="UniProtKB-SubCell"/>
</dbReference>
<dbReference type="InterPro" id="IPR010559">
    <property type="entry name" value="Sig_transdc_His_kin_internal"/>
</dbReference>
<evidence type="ECO:0000256" key="11">
    <source>
        <dbReference type="ARBA" id="ARBA00023136"/>
    </source>
</evidence>
<evidence type="ECO:0000256" key="10">
    <source>
        <dbReference type="ARBA" id="ARBA00023012"/>
    </source>
</evidence>
<evidence type="ECO:0000313" key="14">
    <source>
        <dbReference type="EMBL" id="OAB43919.1"/>
    </source>
</evidence>
<keyword evidence="2" id="KW-1003">Cell membrane</keyword>
<dbReference type="PANTHER" id="PTHR34220:SF11">
    <property type="entry name" value="SENSOR PROTEIN KINASE HPTS"/>
    <property type="match status" value="1"/>
</dbReference>
<dbReference type="Pfam" id="PF00672">
    <property type="entry name" value="HAMP"/>
    <property type="match status" value="1"/>
</dbReference>
<reference evidence="14 15" key="1">
    <citation type="submission" date="2016-03" db="EMBL/GenBank/DDBJ databases">
        <title>Draft genome sequence of Paenibacillus antarcticus CECT 5836.</title>
        <authorList>
            <person name="Shin S.-K."/>
            <person name="Yi H."/>
        </authorList>
    </citation>
    <scope>NUCLEOTIDE SEQUENCE [LARGE SCALE GENOMIC DNA]</scope>
    <source>
        <strain evidence="14 15">CECT 5836</strain>
    </source>
</reference>
<evidence type="ECO:0000313" key="15">
    <source>
        <dbReference type="Proteomes" id="UP000077355"/>
    </source>
</evidence>
<protein>
    <submittedName>
        <fullName evidence="14">Two-component sensor histidine kinase</fullName>
    </submittedName>
</protein>
<comment type="subcellular location">
    <subcellularLocation>
        <location evidence="1">Cell membrane</location>
        <topology evidence="1">Multi-pass membrane protein</topology>
    </subcellularLocation>
</comment>
<dbReference type="OrthoDB" id="9776552at2"/>
<evidence type="ECO:0000256" key="3">
    <source>
        <dbReference type="ARBA" id="ARBA00022553"/>
    </source>
</evidence>
<dbReference type="InterPro" id="IPR003594">
    <property type="entry name" value="HATPase_dom"/>
</dbReference>
<dbReference type="SMART" id="SM00387">
    <property type="entry name" value="HATPase_c"/>
    <property type="match status" value="1"/>
</dbReference>
<evidence type="ECO:0000256" key="2">
    <source>
        <dbReference type="ARBA" id="ARBA00022475"/>
    </source>
</evidence>
<feature type="transmembrane region" description="Helical" evidence="12">
    <location>
        <begin position="315"/>
        <end position="338"/>
    </location>
</feature>
<dbReference type="CDD" id="cd06225">
    <property type="entry name" value="HAMP"/>
    <property type="match status" value="1"/>
</dbReference>
<evidence type="ECO:0000256" key="8">
    <source>
        <dbReference type="ARBA" id="ARBA00022840"/>
    </source>
</evidence>
<keyword evidence="9 12" id="KW-1133">Transmembrane helix</keyword>
<dbReference type="GO" id="GO:0005524">
    <property type="term" value="F:ATP binding"/>
    <property type="evidence" value="ECO:0007669"/>
    <property type="project" value="UniProtKB-KW"/>
</dbReference>
<evidence type="ECO:0000256" key="12">
    <source>
        <dbReference type="SAM" id="Phobius"/>
    </source>
</evidence>
<sequence length="608" mass="69875">MVRKLYRNYFKNNVFLKMILLYSGITIVTIITLSYLMFRSMSQSIVEKELDIQKNAMESVSRYLDDKYVAVKDMTIATYRNESLSSNLSYFLTHPFQEYAQHKLDQYYNENADKSTDVLEFLKDQLNNDADIRNLMLYSADQQNLFAFDQNKHFNMVSTNAAHSYIPDAMAQESTHISLPNVWVRTAINQWDSRLFSIRVPLNDKMTLKNIGQLLVFYDADKISNVLSSYKDKLKGDITVISVDGRVLYDSTSQYYEKSYPYAEQTSLYSNKSTKPADKGMYINKLISNEGGYIVIGAVPKNVISQAYNGLRNTIIMISAICIIISIVIPSLFVANYAKRTNGIIKFTRKVKNGDLKARIEDHGEDELGQISKSFNNMMDDLNLYIDRVFKAEIKQNHTELAALQARINPHFLYNTLEVIRMRAISQGAGDVSEMIYILSVLFKSLVQQKEIHLFKDELEACRLYLELFRIRFKDKFSFQIDIDPIHSSRVVMKMSLQPLIENYIVHGIRTERTDNQLSIRVLQEIGFIKVIIEDNGRGIDPQRLAQIKDSLDKPEEEGGSFGLRSVHARLKLLYGASYGIDIQSELDNGTTVIVWFPDMEGKGNQYV</sequence>
<comment type="caution">
    <text evidence="14">The sequence shown here is derived from an EMBL/GenBank/DDBJ whole genome shotgun (WGS) entry which is preliminary data.</text>
</comment>
<keyword evidence="6" id="KW-0547">Nucleotide-binding</keyword>
<organism evidence="14 15">
    <name type="scientific">Paenibacillus antarcticus</name>
    <dbReference type="NCBI Taxonomy" id="253703"/>
    <lineage>
        <taxon>Bacteria</taxon>
        <taxon>Bacillati</taxon>
        <taxon>Bacillota</taxon>
        <taxon>Bacilli</taxon>
        <taxon>Bacillales</taxon>
        <taxon>Paenibacillaceae</taxon>
        <taxon>Paenibacillus</taxon>
    </lineage>
</organism>
<evidence type="ECO:0000256" key="9">
    <source>
        <dbReference type="ARBA" id="ARBA00022989"/>
    </source>
</evidence>
<dbReference type="SUPFAM" id="SSF55874">
    <property type="entry name" value="ATPase domain of HSP90 chaperone/DNA topoisomerase II/histidine kinase"/>
    <property type="match status" value="1"/>
</dbReference>
<dbReference type="InterPro" id="IPR003660">
    <property type="entry name" value="HAMP_dom"/>
</dbReference>
<keyword evidence="10" id="KW-0902">Two-component regulatory system</keyword>
<dbReference type="AlphaFoldDB" id="A0A168LW46"/>
<keyword evidence="11 12" id="KW-0472">Membrane</keyword>
<dbReference type="SUPFAM" id="SSF158472">
    <property type="entry name" value="HAMP domain-like"/>
    <property type="match status" value="1"/>
</dbReference>
<feature type="domain" description="HAMP" evidence="13">
    <location>
        <begin position="335"/>
        <end position="387"/>
    </location>
</feature>
<gene>
    <name evidence="14" type="ORF">PBAT_16995</name>
</gene>
<evidence type="ECO:0000256" key="1">
    <source>
        <dbReference type="ARBA" id="ARBA00004651"/>
    </source>
</evidence>
<evidence type="ECO:0000256" key="5">
    <source>
        <dbReference type="ARBA" id="ARBA00022692"/>
    </source>
</evidence>
<name>A0A168LW46_9BACL</name>
<keyword evidence="5 12" id="KW-0812">Transmembrane</keyword>
<dbReference type="PROSITE" id="PS50885">
    <property type="entry name" value="HAMP"/>
    <property type="match status" value="1"/>
</dbReference>
<dbReference type="EMBL" id="LVJI01000024">
    <property type="protein sequence ID" value="OAB43919.1"/>
    <property type="molecule type" value="Genomic_DNA"/>
</dbReference>
<keyword evidence="8" id="KW-0067">ATP-binding</keyword>
<dbReference type="Pfam" id="PF02518">
    <property type="entry name" value="HATPase_c"/>
    <property type="match status" value="1"/>
</dbReference>
<dbReference type="GO" id="GO:0000155">
    <property type="term" value="F:phosphorelay sensor kinase activity"/>
    <property type="evidence" value="ECO:0007669"/>
    <property type="project" value="InterPro"/>
</dbReference>
<evidence type="ECO:0000256" key="7">
    <source>
        <dbReference type="ARBA" id="ARBA00022777"/>
    </source>
</evidence>
<proteinExistence type="predicted"/>
<keyword evidence="7 14" id="KW-0418">Kinase</keyword>
<evidence type="ECO:0000259" key="13">
    <source>
        <dbReference type="PROSITE" id="PS50885"/>
    </source>
</evidence>
<keyword evidence="15" id="KW-1185">Reference proteome</keyword>
<dbReference type="Gene3D" id="3.30.565.10">
    <property type="entry name" value="Histidine kinase-like ATPase, C-terminal domain"/>
    <property type="match status" value="1"/>
</dbReference>
<evidence type="ECO:0000256" key="6">
    <source>
        <dbReference type="ARBA" id="ARBA00022741"/>
    </source>
</evidence>
<keyword evidence="3" id="KW-0597">Phosphoprotein</keyword>
<keyword evidence="4" id="KW-0808">Transferase</keyword>
<dbReference type="InterPro" id="IPR050640">
    <property type="entry name" value="Bact_2-comp_sensor_kinase"/>
</dbReference>
<accession>A0A168LW46</accession>
<dbReference type="PANTHER" id="PTHR34220">
    <property type="entry name" value="SENSOR HISTIDINE KINASE YPDA"/>
    <property type="match status" value="1"/>
</dbReference>
<dbReference type="Proteomes" id="UP000077355">
    <property type="component" value="Unassembled WGS sequence"/>
</dbReference>
<dbReference type="RefSeq" id="WP_068651112.1">
    <property type="nucleotide sequence ID" value="NZ_CP043611.1"/>
</dbReference>
<dbReference type="Pfam" id="PF06580">
    <property type="entry name" value="His_kinase"/>
    <property type="match status" value="1"/>
</dbReference>
<dbReference type="Gene3D" id="6.10.340.10">
    <property type="match status" value="1"/>
</dbReference>
<evidence type="ECO:0000256" key="4">
    <source>
        <dbReference type="ARBA" id="ARBA00022679"/>
    </source>
</evidence>
<dbReference type="SMART" id="SM00304">
    <property type="entry name" value="HAMP"/>
    <property type="match status" value="1"/>
</dbReference>
<feature type="transmembrane region" description="Helical" evidence="12">
    <location>
        <begin position="20"/>
        <end position="38"/>
    </location>
</feature>